<dbReference type="GO" id="GO:0003677">
    <property type="term" value="F:DNA binding"/>
    <property type="evidence" value="ECO:0007669"/>
    <property type="project" value="InterPro"/>
</dbReference>
<dbReference type="GO" id="GO:0000150">
    <property type="term" value="F:DNA strand exchange activity"/>
    <property type="evidence" value="ECO:0007669"/>
    <property type="project" value="InterPro"/>
</dbReference>
<evidence type="ECO:0000256" key="2">
    <source>
        <dbReference type="SAM" id="MobiDB-lite"/>
    </source>
</evidence>
<organism evidence="4 5">
    <name type="scientific">Bradyrhizobium erythrophlei</name>
    <dbReference type="NCBI Taxonomy" id="1437360"/>
    <lineage>
        <taxon>Bacteria</taxon>
        <taxon>Pseudomonadati</taxon>
        <taxon>Pseudomonadota</taxon>
        <taxon>Alphaproteobacteria</taxon>
        <taxon>Hyphomicrobiales</taxon>
        <taxon>Nitrobacteraceae</taxon>
        <taxon>Bradyrhizobium</taxon>
    </lineage>
</organism>
<dbReference type="RefSeq" id="WP_083587511.1">
    <property type="nucleotide sequence ID" value="NZ_LT670849.1"/>
</dbReference>
<evidence type="ECO:0000259" key="3">
    <source>
        <dbReference type="PROSITE" id="PS51736"/>
    </source>
</evidence>
<dbReference type="SMART" id="SM00857">
    <property type="entry name" value="Resolvase"/>
    <property type="match status" value="1"/>
</dbReference>
<dbReference type="CDD" id="cd03768">
    <property type="entry name" value="SR_ResInv"/>
    <property type="match status" value="1"/>
</dbReference>
<dbReference type="PANTHER" id="PTHR30461:SF26">
    <property type="entry name" value="RESOLVASE HOMOLOG YNEB"/>
    <property type="match status" value="1"/>
</dbReference>
<dbReference type="InterPro" id="IPR009057">
    <property type="entry name" value="Homeodomain-like_sf"/>
</dbReference>
<dbReference type="InterPro" id="IPR006120">
    <property type="entry name" value="Resolvase_HTH_dom"/>
</dbReference>
<dbReference type="InterPro" id="IPR006119">
    <property type="entry name" value="Resolv_N"/>
</dbReference>
<dbReference type="OrthoDB" id="9800103at2"/>
<dbReference type="Gene3D" id="3.40.50.1390">
    <property type="entry name" value="Resolvase, N-terminal catalytic domain"/>
    <property type="match status" value="1"/>
</dbReference>
<protein>
    <submittedName>
        <fullName evidence="4">Site-specific DNA recombinase</fullName>
    </submittedName>
</protein>
<dbReference type="InterPro" id="IPR050639">
    <property type="entry name" value="SSR_resolvase"/>
</dbReference>
<proteinExistence type="inferred from homology"/>
<dbReference type="InterPro" id="IPR036162">
    <property type="entry name" value="Resolvase-like_N_sf"/>
</dbReference>
<dbReference type="EMBL" id="LT670849">
    <property type="protein sequence ID" value="SHN70622.1"/>
    <property type="molecule type" value="Genomic_DNA"/>
</dbReference>
<keyword evidence="5" id="KW-1185">Reference proteome</keyword>
<evidence type="ECO:0000313" key="5">
    <source>
        <dbReference type="Proteomes" id="UP000184096"/>
    </source>
</evidence>
<name>A0A1M7TIP9_9BRAD</name>
<sequence length="258" mass="28555">MTVIGYAVSTIDQELSAQKAILRAAGCNVIRTERRSGATAASRRQLRTILKNLHNYDVLMVSRIDRLAHSVCDLQEIILAIKAKGASLKALEQPVDTSTAASKAFLDMLGLFAEFETNLRRERQREGIAKAKAEGRYKGRPISIDAARVHELKAQGKGVTDIAKEMNIARSSVYRALKERREKGLRRRSSDRRPVSGVCMHQGLLLQPGESVHAQRAIKQYDVRQTPLLAPGSGGNRGSRKEKEESFETFGFEPALTS</sequence>
<dbReference type="Proteomes" id="UP000184096">
    <property type="component" value="Chromosome I"/>
</dbReference>
<evidence type="ECO:0000313" key="4">
    <source>
        <dbReference type="EMBL" id="SHN70622.1"/>
    </source>
</evidence>
<reference evidence="5" key="1">
    <citation type="submission" date="2016-11" db="EMBL/GenBank/DDBJ databases">
        <authorList>
            <person name="Varghese N."/>
            <person name="Submissions S."/>
        </authorList>
    </citation>
    <scope>NUCLEOTIDE SEQUENCE [LARGE SCALE GENOMIC DNA]</scope>
    <source>
        <strain evidence="5">GAS401</strain>
    </source>
</reference>
<dbReference type="Pfam" id="PF02796">
    <property type="entry name" value="HTH_7"/>
    <property type="match status" value="1"/>
</dbReference>
<feature type="domain" description="Resolvase/invertase-type recombinase catalytic" evidence="3">
    <location>
        <begin position="1"/>
        <end position="135"/>
    </location>
</feature>
<dbReference type="Pfam" id="PF00239">
    <property type="entry name" value="Resolvase"/>
    <property type="match status" value="1"/>
</dbReference>
<dbReference type="SUPFAM" id="SSF46689">
    <property type="entry name" value="Homeodomain-like"/>
    <property type="match status" value="1"/>
</dbReference>
<gene>
    <name evidence="4" type="ORF">SAMN05444170_1789</name>
</gene>
<dbReference type="PROSITE" id="PS51736">
    <property type="entry name" value="RECOMBINASES_3"/>
    <property type="match status" value="1"/>
</dbReference>
<comment type="similarity">
    <text evidence="1">Belongs to the site-specific recombinase resolvase family.</text>
</comment>
<accession>A0A1M7TIP9</accession>
<evidence type="ECO:0000256" key="1">
    <source>
        <dbReference type="ARBA" id="ARBA00009913"/>
    </source>
</evidence>
<feature type="region of interest" description="Disordered" evidence="2">
    <location>
        <begin position="223"/>
        <end position="258"/>
    </location>
</feature>
<dbReference type="AlphaFoldDB" id="A0A1M7TIP9"/>
<dbReference type="PANTHER" id="PTHR30461">
    <property type="entry name" value="DNA-INVERTASE FROM LAMBDOID PROPHAGE"/>
    <property type="match status" value="1"/>
</dbReference>
<dbReference type="SUPFAM" id="SSF53041">
    <property type="entry name" value="Resolvase-like"/>
    <property type="match status" value="1"/>
</dbReference>
<dbReference type="Gene3D" id="1.10.10.60">
    <property type="entry name" value="Homeodomain-like"/>
    <property type="match status" value="1"/>
</dbReference>